<name>A0ABV6QKR3_9ACTN</name>
<dbReference type="EMBL" id="JBHLTC010000011">
    <property type="protein sequence ID" value="MFC0624317.1"/>
    <property type="molecule type" value="Genomic_DNA"/>
</dbReference>
<dbReference type="RefSeq" id="WP_380045513.1">
    <property type="nucleotide sequence ID" value="NZ_JBHLTC010000011.1"/>
</dbReference>
<evidence type="ECO:0000313" key="2">
    <source>
        <dbReference type="Proteomes" id="UP001589890"/>
    </source>
</evidence>
<dbReference type="Proteomes" id="UP001589890">
    <property type="component" value="Unassembled WGS sequence"/>
</dbReference>
<organism evidence="1 2">
    <name type="scientific">Kribbella deserti</name>
    <dbReference type="NCBI Taxonomy" id="1926257"/>
    <lineage>
        <taxon>Bacteria</taxon>
        <taxon>Bacillati</taxon>
        <taxon>Actinomycetota</taxon>
        <taxon>Actinomycetes</taxon>
        <taxon>Propionibacteriales</taxon>
        <taxon>Kribbellaceae</taxon>
        <taxon>Kribbella</taxon>
    </lineage>
</organism>
<keyword evidence="2" id="KW-1185">Reference proteome</keyword>
<reference evidence="1 2" key="1">
    <citation type="submission" date="2024-09" db="EMBL/GenBank/DDBJ databases">
        <authorList>
            <person name="Sun Q."/>
            <person name="Mori K."/>
        </authorList>
    </citation>
    <scope>NUCLEOTIDE SEQUENCE [LARGE SCALE GENOMIC DNA]</scope>
    <source>
        <strain evidence="1 2">CGMCC 1.15906</strain>
    </source>
</reference>
<gene>
    <name evidence="1" type="ORF">ACFFGN_09610</name>
</gene>
<sequence length="53" mass="5306">MGLRPAGGLEVSLVVPKGRLAVSMAQLVVRMGFAGGADESAAEFLLGYLAATG</sequence>
<proteinExistence type="predicted"/>
<comment type="caution">
    <text evidence="1">The sequence shown here is derived from an EMBL/GenBank/DDBJ whole genome shotgun (WGS) entry which is preliminary data.</text>
</comment>
<protein>
    <submittedName>
        <fullName evidence="1">Uncharacterized protein</fullName>
    </submittedName>
</protein>
<accession>A0ABV6QKR3</accession>
<evidence type="ECO:0000313" key="1">
    <source>
        <dbReference type="EMBL" id="MFC0624317.1"/>
    </source>
</evidence>